<dbReference type="InterPro" id="IPR050312">
    <property type="entry name" value="IolE/XylAMocC-like"/>
</dbReference>
<evidence type="ECO:0000313" key="2">
    <source>
        <dbReference type="EMBL" id="RII33940.1"/>
    </source>
</evidence>
<dbReference type="InterPro" id="IPR013022">
    <property type="entry name" value="Xyl_isomerase-like_TIM-brl"/>
</dbReference>
<gene>
    <name evidence="2" type="ORF">D2A34_12180</name>
</gene>
<dbReference type="SUPFAM" id="SSF51658">
    <property type="entry name" value="Xylose isomerase-like"/>
    <property type="match status" value="1"/>
</dbReference>
<protein>
    <submittedName>
        <fullName evidence="2">Sugar phosphate isomerase/epimerase</fullName>
    </submittedName>
</protein>
<dbReference type="AlphaFoldDB" id="A0A399ILQ7"/>
<dbReference type="Pfam" id="PF01261">
    <property type="entry name" value="AP_endonuc_2"/>
    <property type="match status" value="1"/>
</dbReference>
<proteinExistence type="predicted"/>
<evidence type="ECO:0000313" key="3">
    <source>
        <dbReference type="Proteomes" id="UP000265930"/>
    </source>
</evidence>
<sequence length="275" mass="32272">MCKIGIIQGRLSKRPYPKLQGFPTDTWEQEFKYAEEIGFYSIEWIFEKNRFKENPIWSKEGRQRINNIIKKTNVKVSSLCADYFLENPFFRRINYSIKENINILKELIKQSSEIGVKVILLPILENAEIRCEEDKKILYEVISQSLNILEDYDMNIGIETELAADEYLNLVKMFNHNNVGIYYDTGNCAAKGYDMKSDMEKLFNYIINIHIKDRLQNGGSVFLGTGDTNFKEGIPYLMKKGFDGPFILQAYYEDDFKNTAEYNYSYIKNLIKRGY</sequence>
<evidence type="ECO:0000259" key="1">
    <source>
        <dbReference type="Pfam" id="PF01261"/>
    </source>
</evidence>
<dbReference type="InterPro" id="IPR036237">
    <property type="entry name" value="Xyl_isomerase-like_sf"/>
</dbReference>
<dbReference type="Gene3D" id="3.20.20.150">
    <property type="entry name" value="Divalent-metal-dependent TIM barrel enzymes"/>
    <property type="match status" value="1"/>
</dbReference>
<dbReference type="RefSeq" id="WP_119366785.1">
    <property type="nucleotide sequence ID" value="NZ_QXDJ01000003.1"/>
</dbReference>
<name>A0A399ILQ7_9CLOT</name>
<accession>A0A399ILQ7</accession>
<dbReference type="GO" id="GO:0016853">
    <property type="term" value="F:isomerase activity"/>
    <property type="evidence" value="ECO:0007669"/>
    <property type="project" value="UniProtKB-KW"/>
</dbReference>
<comment type="caution">
    <text evidence="2">The sequence shown here is derived from an EMBL/GenBank/DDBJ whole genome shotgun (WGS) entry which is preliminary data.</text>
</comment>
<feature type="domain" description="Xylose isomerase-like TIM barrel" evidence="1">
    <location>
        <begin position="31"/>
        <end position="254"/>
    </location>
</feature>
<dbReference type="PANTHER" id="PTHR12110">
    <property type="entry name" value="HYDROXYPYRUVATE ISOMERASE"/>
    <property type="match status" value="1"/>
</dbReference>
<reference evidence="2 3" key="1">
    <citation type="submission" date="2018-08" db="EMBL/GenBank/DDBJ databases">
        <title>Genome of Clostridium chromiireducens C1, DSM12136.</title>
        <authorList>
            <person name="Xing M."/>
            <person name="Wei Y."/>
            <person name="Ang E.L."/>
            <person name="Zhao H."/>
            <person name="Zhang Y."/>
        </authorList>
    </citation>
    <scope>NUCLEOTIDE SEQUENCE [LARGE SCALE GENOMIC DNA]</scope>
    <source>
        <strain evidence="2 3">C1</strain>
    </source>
</reference>
<keyword evidence="2" id="KW-0413">Isomerase</keyword>
<dbReference type="EMBL" id="QXDJ01000003">
    <property type="protein sequence ID" value="RII33940.1"/>
    <property type="molecule type" value="Genomic_DNA"/>
</dbReference>
<organism evidence="2 3">
    <name type="scientific">Clostridium chromiireducens</name>
    <dbReference type="NCBI Taxonomy" id="225345"/>
    <lineage>
        <taxon>Bacteria</taxon>
        <taxon>Bacillati</taxon>
        <taxon>Bacillota</taxon>
        <taxon>Clostridia</taxon>
        <taxon>Eubacteriales</taxon>
        <taxon>Clostridiaceae</taxon>
        <taxon>Clostridium</taxon>
    </lineage>
</organism>
<dbReference type="Proteomes" id="UP000265930">
    <property type="component" value="Unassembled WGS sequence"/>
</dbReference>
<dbReference type="PANTHER" id="PTHR12110:SF53">
    <property type="entry name" value="BLR5974 PROTEIN"/>
    <property type="match status" value="1"/>
</dbReference>